<gene>
    <name evidence="3" type="primary">LOC136089998</name>
</gene>
<reference evidence="3" key="1">
    <citation type="submission" date="2025-08" db="UniProtKB">
        <authorList>
            <consortium name="RefSeq"/>
        </authorList>
    </citation>
    <scope>IDENTIFICATION</scope>
</reference>
<evidence type="ECO:0000313" key="3">
    <source>
        <dbReference type="RefSeq" id="XP_065672174.1"/>
    </source>
</evidence>
<keyword evidence="2" id="KW-1185">Reference proteome</keyword>
<accession>A0ABM4DCQ4</accession>
<organism evidence="2 3">
    <name type="scientific">Hydra vulgaris</name>
    <name type="common">Hydra</name>
    <name type="synonym">Hydra attenuata</name>
    <dbReference type="NCBI Taxonomy" id="6087"/>
    <lineage>
        <taxon>Eukaryota</taxon>
        <taxon>Metazoa</taxon>
        <taxon>Cnidaria</taxon>
        <taxon>Hydrozoa</taxon>
        <taxon>Hydroidolina</taxon>
        <taxon>Anthoathecata</taxon>
        <taxon>Aplanulata</taxon>
        <taxon>Hydridae</taxon>
        <taxon>Hydra</taxon>
    </lineage>
</organism>
<dbReference type="GeneID" id="136089998"/>
<dbReference type="PANTHER" id="PTHR46599:SF3">
    <property type="entry name" value="PIGGYBAC TRANSPOSABLE ELEMENT-DERIVED PROTEIN 4"/>
    <property type="match status" value="1"/>
</dbReference>
<sequence length="166" mass="19919">MESKKPLDFFRLFATEELINTMVVETNRYATQEINKQRPLTRSSHFKDWKPINSEDMRQFLGVLLQTRCVKMPSLEHYWSKNSLYRVPLFSRIMPRNKFQLMLRFWHFINNEGSGHVFKIIGLLDHLNNTMGNIYCPNNNISIDESMMLWKGCLVFKQYVKNKRHK</sequence>
<name>A0ABM4DCQ4_HYDVU</name>
<dbReference type="PANTHER" id="PTHR46599">
    <property type="entry name" value="PIGGYBAC TRANSPOSABLE ELEMENT-DERIVED PROTEIN 4"/>
    <property type="match status" value="1"/>
</dbReference>
<dbReference type="InterPro" id="IPR029526">
    <property type="entry name" value="PGBD"/>
</dbReference>
<evidence type="ECO:0000313" key="2">
    <source>
        <dbReference type="Proteomes" id="UP001652625"/>
    </source>
</evidence>
<protein>
    <submittedName>
        <fullName evidence="3">PiggyBac transposable element-derived protein 4-like</fullName>
    </submittedName>
</protein>
<proteinExistence type="predicted"/>
<evidence type="ECO:0000259" key="1">
    <source>
        <dbReference type="Pfam" id="PF13843"/>
    </source>
</evidence>
<dbReference type="Proteomes" id="UP001652625">
    <property type="component" value="Chromosome 13"/>
</dbReference>
<dbReference type="Pfam" id="PF13843">
    <property type="entry name" value="DDE_Tnp_1_7"/>
    <property type="match status" value="1"/>
</dbReference>
<dbReference type="RefSeq" id="XP_065672174.1">
    <property type="nucleotide sequence ID" value="XM_065816102.1"/>
</dbReference>
<feature type="domain" description="PiggyBac transposable element-derived protein" evidence="1">
    <location>
        <begin position="6"/>
        <end position="166"/>
    </location>
</feature>